<protein>
    <submittedName>
        <fullName evidence="2">Uncharacterized protein</fullName>
    </submittedName>
</protein>
<feature type="region of interest" description="Disordered" evidence="1">
    <location>
        <begin position="1"/>
        <end position="87"/>
    </location>
</feature>
<comment type="caution">
    <text evidence="2">The sequence shown here is derived from an EMBL/GenBank/DDBJ whole genome shotgun (WGS) entry which is preliminary data.</text>
</comment>
<evidence type="ECO:0000313" key="3">
    <source>
        <dbReference type="Proteomes" id="UP000550707"/>
    </source>
</evidence>
<proteinExistence type="predicted"/>
<feature type="compositionally biased region" description="Basic and acidic residues" evidence="1">
    <location>
        <begin position="32"/>
        <end position="41"/>
    </location>
</feature>
<name>A0A7J8CZ22_MOLMO</name>
<feature type="compositionally biased region" description="Low complexity" evidence="1">
    <location>
        <begin position="22"/>
        <end position="31"/>
    </location>
</feature>
<evidence type="ECO:0000313" key="2">
    <source>
        <dbReference type="EMBL" id="KAF6416100.1"/>
    </source>
</evidence>
<evidence type="ECO:0000256" key="1">
    <source>
        <dbReference type="SAM" id="MobiDB-lite"/>
    </source>
</evidence>
<reference evidence="2 3" key="1">
    <citation type="journal article" date="2020" name="Nature">
        <title>Six reference-quality genomes reveal evolution of bat adaptations.</title>
        <authorList>
            <person name="Jebb D."/>
            <person name="Huang Z."/>
            <person name="Pippel M."/>
            <person name="Hughes G.M."/>
            <person name="Lavrichenko K."/>
            <person name="Devanna P."/>
            <person name="Winkler S."/>
            <person name="Jermiin L.S."/>
            <person name="Skirmuntt E.C."/>
            <person name="Katzourakis A."/>
            <person name="Burkitt-Gray L."/>
            <person name="Ray D.A."/>
            <person name="Sullivan K.A.M."/>
            <person name="Roscito J.G."/>
            <person name="Kirilenko B.M."/>
            <person name="Davalos L.M."/>
            <person name="Corthals A.P."/>
            <person name="Power M.L."/>
            <person name="Jones G."/>
            <person name="Ransome R.D."/>
            <person name="Dechmann D.K.N."/>
            <person name="Locatelli A.G."/>
            <person name="Puechmaille S.J."/>
            <person name="Fedrigo O."/>
            <person name="Jarvis E.D."/>
            <person name="Hiller M."/>
            <person name="Vernes S.C."/>
            <person name="Myers E.W."/>
            <person name="Teeling E.C."/>
        </authorList>
    </citation>
    <scope>NUCLEOTIDE SEQUENCE [LARGE SCALE GENOMIC DNA]</scope>
    <source>
        <strain evidence="2">MMolMol1</strain>
        <tissue evidence="2">Muscle</tissue>
    </source>
</reference>
<feature type="compositionally biased region" description="Basic residues" evidence="1">
    <location>
        <begin position="53"/>
        <end position="63"/>
    </location>
</feature>
<accession>A0A7J8CZ22</accession>
<dbReference type="InParanoid" id="A0A7J8CZ22"/>
<dbReference type="EMBL" id="JACASF010000019">
    <property type="protein sequence ID" value="KAF6416100.1"/>
    <property type="molecule type" value="Genomic_DNA"/>
</dbReference>
<dbReference type="Proteomes" id="UP000550707">
    <property type="component" value="Unassembled WGS sequence"/>
</dbReference>
<organism evidence="2 3">
    <name type="scientific">Molossus molossus</name>
    <name type="common">Pallas' mastiff bat</name>
    <name type="synonym">Vespertilio molossus</name>
    <dbReference type="NCBI Taxonomy" id="27622"/>
    <lineage>
        <taxon>Eukaryota</taxon>
        <taxon>Metazoa</taxon>
        <taxon>Chordata</taxon>
        <taxon>Craniata</taxon>
        <taxon>Vertebrata</taxon>
        <taxon>Euteleostomi</taxon>
        <taxon>Mammalia</taxon>
        <taxon>Eutheria</taxon>
        <taxon>Laurasiatheria</taxon>
        <taxon>Chiroptera</taxon>
        <taxon>Yangochiroptera</taxon>
        <taxon>Molossidae</taxon>
        <taxon>Molossus</taxon>
    </lineage>
</organism>
<gene>
    <name evidence="2" type="ORF">HJG59_009422</name>
</gene>
<dbReference type="AlphaFoldDB" id="A0A7J8CZ22"/>
<sequence length="167" mass="17762">MGRGRRAARAPSPTRHLPGTPSPDSLHSSSVDSRHPRDTETARQLADPDGQQGRRRAPSHRPSLRFPGVQRKDTVQEACPLPQPESSLGLTSFRLQAGFPVCPGSSPSLKVFRAAGRPGSRGKTLQIVSRTPGHAVAGVGPPLMGAEEVSCLFLLGVKPQRACLIPE</sequence>
<keyword evidence="3" id="KW-1185">Reference proteome</keyword>